<dbReference type="PANTHER" id="PTHR46825">
    <property type="entry name" value="D-ALANYL-D-ALANINE-CARBOXYPEPTIDASE/ENDOPEPTIDASE AMPH"/>
    <property type="match status" value="1"/>
</dbReference>
<organism evidence="3 4">
    <name type="scientific">Maribacter aurantiacus</name>
    <dbReference type="NCBI Taxonomy" id="1882343"/>
    <lineage>
        <taxon>Bacteria</taxon>
        <taxon>Pseudomonadati</taxon>
        <taxon>Bacteroidota</taxon>
        <taxon>Flavobacteriia</taxon>
        <taxon>Flavobacteriales</taxon>
        <taxon>Flavobacteriaceae</taxon>
        <taxon>Maribacter</taxon>
    </lineage>
</organism>
<name>A0A5R8M6X7_9FLAO</name>
<dbReference type="Pfam" id="PF00144">
    <property type="entry name" value="Beta-lactamase"/>
    <property type="match status" value="1"/>
</dbReference>
<protein>
    <submittedName>
        <fullName evidence="3">Beta-lactamase family protein</fullName>
    </submittedName>
</protein>
<evidence type="ECO:0000313" key="4">
    <source>
        <dbReference type="Proteomes" id="UP000308382"/>
    </source>
</evidence>
<dbReference type="SUPFAM" id="SSF56601">
    <property type="entry name" value="beta-lactamase/transpeptidase-like"/>
    <property type="match status" value="1"/>
</dbReference>
<keyword evidence="1" id="KW-0732">Signal</keyword>
<dbReference type="AlphaFoldDB" id="A0A5R8M6X7"/>
<feature type="signal peptide" evidence="1">
    <location>
        <begin position="1"/>
        <end position="17"/>
    </location>
</feature>
<reference evidence="3 4" key="1">
    <citation type="journal article" date="2017" name="Int. J. Syst. Evol. Microbiol.">
        <title>Maripseudobacter aurantiacus gen. nov., sp. nov., a novel member of the family Flavobacteriaceae isolated from a sedimentation basin.</title>
        <authorList>
            <person name="Chen C."/>
            <person name="Su Y."/>
            <person name="Tao T."/>
            <person name="Fu G."/>
            <person name="Zhang C."/>
            <person name="Sun C."/>
            <person name="Zhang X."/>
            <person name="Wu M."/>
        </authorList>
    </citation>
    <scope>NUCLEOTIDE SEQUENCE [LARGE SCALE GENOMIC DNA]</scope>
    <source>
        <strain evidence="4">CDA4</strain>
    </source>
</reference>
<evidence type="ECO:0000313" key="3">
    <source>
        <dbReference type="EMBL" id="TLF45296.1"/>
    </source>
</evidence>
<feature type="chain" id="PRO_5024314173" evidence="1">
    <location>
        <begin position="18"/>
        <end position="401"/>
    </location>
</feature>
<dbReference type="PANTHER" id="PTHR46825:SF12">
    <property type="entry name" value="PENICILLIN-BINDING PROTEIN 4"/>
    <property type="match status" value="1"/>
</dbReference>
<dbReference type="Proteomes" id="UP000308382">
    <property type="component" value="Unassembled WGS sequence"/>
</dbReference>
<sequence>MKFMLTSLTIMMFTLLAGQSTESMKDNSSPTEINRSFQHHFENNINRIDKSGKSDSLAITLEARMKELNVPGVCITIFDRNKILWTKGYGVMNKESMEKVNENTLFQAASISKPVTSVTAFKLMEKGKINLDENVNLKLKRWKVPENEFTIKEKVTPSRIMSHTSGLGTSGFQGYHKNEPIPSLVKILAGSEITNSNPVRVIQTPGESELYSGGGMQVLQLLIEDVSGKKFSKLTEELIFQPIGMKYSSFTFPLSAKLTNLTSMGYDSNGKVIDGGYRIYPEKAAAGLWTTSSDLSEFMIALGKSYRGEKGGILKQSSAKKMMERVPNAGGIGIGIDGEGDAFRFRHSGGNAGFSCYAVSFAREGRGVVVMTNSDNGFPLNHEIVRAISKTYNWLPMWMRE</sequence>
<dbReference type="InterPro" id="IPR001466">
    <property type="entry name" value="Beta-lactam-related"/>
</dbReference>
<evidence type="ECO:0000259" key="2">
    <source>
        <dbReference type="Pfam" id="PF00144"/>
    </source>
</evidence>
<feature type="domain" description="Beta-lactamase-related" evidence="2">
    <location>
        <begin position="61"/>
        <end position="379"/>
    </location>
</feature>
<comment type="caution">
    <text evidence="3">The sequence shown here is derived from an EMBL/GenBank/DDBJ whole genome shotgun (WGS) entry which is preliminary data.</text>
</comment>
<dbReference type="Gene3D" id="3.40.710.10">
    <property type="entry name" value="DD-peptidase/beta-lactamase superfamily"/>
    <property type="match status" value="1"/>
</dbReference>
<gene>
    <name evidence="3" type="ORF">FEK29_07885</name>
</gene>
<accession>A0A5R8M6X7</accession>
<dbReference type="EMBL" id="VBUK01000003">
    <property type="protein sequence ID" value="TLF45296.1"/>
    <property type="molecule type" value="Genomic_DNA"/>
</dbReference>
<dbReference type="OrthoDB" id="9797709at2"/>
<dbReference type="InterPro" id="IPR050491">
    <property type="entry name" value="AmpC-like"/>
</dbReference>
<proteinExistence type="predicted"/>
<keyword evidence="4" id="KW-1185">Reference proteome</keyword>
<dbReference type="InterPro" id="IPR012338">
    <property type="entry name" value="Beta-lactam/transpept-like"/>
</dbReference>
<evidence type="ECO:0000256" key="1">
    <source>
        <dbReference type="SAM" id="SignalP"/>
    </source>
</evidence>